<comment type="caution">
    <text evidence="2">The sequence shown here is derived from an EMBL/GenBank/DDBJ whole genome shotgun (WGS) entry which is preliminary data.</text>
</comment>
<name>A0ABD0LFS1_9CAEN</name>
<gene>
    <name evidence="2" type="ORF">BaRGS_00010465</name>
</gene>
<organism evidence="2 3">
    <name type="scientific">Batillaria attramentaria</name>
    <dbReference type="NCBI Taxonomy" id="370345"/>
    <lineage>
        <taxon>Eukaryota</taxon>
        <taxon>Metazoa</taxon>
        <taxon>Spiralia</taxon>
        <taxon>Lophotrochozoa</taxon>
        <taxon>Mollusca</taxon>
        <taxon>Gastropoda</taxon>
        <taxon>Caenogastropoda</taxon>
        <taxon>Sorbeoconcha</taxon>
        <taxon>Cerithioidea</taxon>
        <taxon>Batillariidae</taxon>
        <taxon>Batillaria</taxon>
    </lineage>
</organism>
<feature type="region of interest" description="Disordered" evidence="1">
    <location>
        <begin position="33"/>
        <end position="68"/>
    </location>
</feature>
<sequence>MGDQSLPSILLAKDASTLCTLLTPPIQTGPVTALARTRGTSDPEVKSPLGRSYAASQEDPGAEDTLSDAGLAGCELKI</sequence>
<dbReference type="Proteomes" id="UP001519460">
    <property type="component" value="Unassembled WGS sequence"/>
</dbReference>
<keyword evidence="3" id="KW-1185">Reference proteome</keyword>
<reference evidence="2 3" key="1">
    <citation type="journal article" date="2023" name="Sci. Data">
        <title>Genome assembly of the Korean intertidal mud-creeper Batillaria attramentaria.</title>
        <authorList>
            <person name="Patra A.K."/>
            <person name="Ho P.T."/>
            <person name="Jun S."/>
            <person name="Lee S.J."/>
            <person name="Kim Y."/>
            <person name="Won Y.J."/>
        </authorList>
    </citation>
    <scope>NUCLEOTIDE SEQUENCE [LARGE SCALE GENOMIC DNA]</scope>
    <source>
        <strain evidence="2">Wonlab-2016</strain>
    </source>
</reference>
<dbReference type="EMBL" id="JACVVK020000052">
    <property type="protein sequence ID" value="KAK7498205.1"/>
    <property type="molecule type" value="Genomic_DNA"/>
</dbReference>
<evidence type="ECO:0000313" key="3">
    <source>
        <dbReference type="Proteomes" id="UP001519460"/>
    </source>
</evidence>
<evidence type="ECO:0000256" key="1">
    <source>
        <dbReference type="SAM" id="MobiDB-lite"/>
    </source>
</evidence>
<protein>
    <submittedName>
        <fullName evidence="2">Uncharacterized protein</fullName>
    </submittedName>
</protein>
<evidence type="ECO:0000313" key="2">
    <source>
        <dbReference type="EMBL" id="KAK7498205.1"/>
    </source>
</evidence>
<dbReference type="AlphaFoldDB" id="A0ABD0LFS1"/>
<proteinExistence type="predicted"/>
<accession>A0ABD0LFS1</accession>